<dbReference type="GO" id="GO:0008929">
    <property type="term" value="F:methylglyoxal synthase activity"/>
    <property type="evidence" value="ECO:0007669"/>
    <property type="project" value="InterPro"/>
</dbReference>
<gene>
    <name evidence="3" type="ORF">M595_1978</name>
</gene>
<dbReference type="SUPFAM" id="SSF52335">
    <property type="entry name" value="Methylglyoxal synthase-like"/>
    <property type="match status" value="1"/>
</dbReference>
<dbReference type="PROSITE" id="PS50042">
    <property type="entry name" value="CNMP_BINDING_3"/>
    <property type="match status" value="1"/>
</dbReference>
<evidence type="ECO:0000313" key="4">
    <source>
        <dbReference type="Proteomes" id="UP000017127"/>
    </source>
</evidence>
<proteinExistence type="predicted"/>
<dbReference type="InterPro" id="IPR004363">
    <property type="entry name" value="Methylgl_synth"/>
</dbReference>
<dbReference type="RefSeq" id="WP_023065810.1">
    <property type="nucleotide sequence ID" value="NZ_AUZM01000015.1"/>
</dbReference>
<feature type="domain" description="MGS-like" evidence="2">
    <location>
        <begin position="139"/>
        <end position="265"/>
    </location>
</feature>
<dbReference type="Gene3D" id="2.60.120.10">
    <property type="entry name" value="Jelly Rolls"/>
    <property type="match status" value="1"/>
</dbReference>
<comment type="caution">
    <text evidence="3">The sequence shown here is derived from an EMBL/GenBank/DDBJ whole genome shotgun (WGS) entry which is preliminary data.</text>
</comment>
<dbReference type="InterPro" id="IPR036914">
    <property type="entry name" value="MGS-like_dom_sf"/>
</dbReference>
<evidence type="ECO:0000313" key="3">
    <source>
        <dbReference type="EMBL" id="ERT08047.1"/>
    </source>
</evidence>
<dbReference type="PANTHER" id="PTHR30492">
    <property type="entry name" value="METHYLGLYOXAL SYNTHASE"/>
    <property type="match status" value="1"/>
</dbReference>
<dbReference type="SUPFAM" id="SSF51206">
    <property type="entry name" value="cAMP-binding domain-like"/>
    <property type="match status" value="1"/>
</dbReference>
<evidence type="ECO:0000259" key="2">
    <source>
        <dbReference type="PROSITE" id="PS51855"/>
    </source>
</evidence>
<name>U7QL98_9CYAN</name>
<keyword evidence="4" id="KW-1185">Reference proteome</keyword>
<reference evidence="3 4" key="1">
    <citation type="journal article" date="2013" name="Front. Microbiol.">
        <title>Comparative genomic analyses of the cyanobacterium, Lyngbya aestuarii BL J, a powerful hydrogen producer.</title>
        <authorList>
            <person name="Kothari A."/>
            <person name="Vaughn M."/>
            <person name="Garcia-Pichel F."/>
        </authorList>
    </citation>
    <scope>NUCLEOTIDE SEQUENCE [LARGE SCALE GENOMIC DNA]</scope>
    <source>
        <strain evidence="3 4">BL J</strain>
    </source>
</reference>
<sequence length="265" mass="29867">MSEKADLFQNLETFKDFYSEEIELICEYFSIHKFFDLQEIMPKTGRDTSFGLLLSGEISIIDDHQVDNPSRIAGDFLGEMALLESIDRQADFIAASDGQIAIMTFDDIENLKLKHPYLAVKLVHCITQSAVENIRNSGIRAHRKYMILMVDETKMSDLLDWVQKEIDILYNIPIFAPEWVAQSLQQNINLNVKQVINSNVLVGGADTIGAQIILGNIKALVCLRDPLARRPNRASIDAILRLCDTYQVICATNIQTARAILSAFT</sequence>
<dbReference type="OrthoDB" id="142078at2"/>
<dbReference type="PROSITE" id="PS51855">
    <property type="entry name" value="MGS"/>
    <property type="match status" value="1"/>
</dbReference>
<dbReference type="PANTHER" id="PTHR30492:SF0">
    <property type="entry name" value="METHYLGLYOXAL SYNTHASE"/>
    <property type="match status" value="1"/>
</dbReference>
<organism evidence="3 4">
    <name type="scientific">Lyngbya aestuarii BL J</name>
    <dbReference type="NCBI Taxonomy" id="1348334"/>
    <lineage>
        <taxon>Bacteria</taxon>
        <taxon>Bacillati</taxon>
        <taxon>Cyanobacteriota</taxon>
        <taxon>Cyanophyceae</taxon>
        <taxon>Oscillatoriophycideae</taxon>
        <taxon>Oscillatoriales</taxon>
        <taxon>Microcoleaceae</taxon>
        <taxon>Lyngbya</taxon>
    </lineage>
</organism>
<dbReference type="Gene3D" id="3.40.50.1380">
    <property type="entry name" value="Methylglyoxal synthase-like domain"/>
    <property type="match status" value="1"/>
</dbReference>
<dbReference type="InterPro" id="IPR000595">
    <property type="entry name" value="cNMP-bd_dom"/>
</dbReference>
<dbReference type="GO" id="GO:0019242">
    <property type="term" value="P:methylglyoxal biosynthetic process"/>
    <property type="evidence" value="ECO:0007669"/>
    <property type="project" value="InterPro"/>
</dbReference>
<feature type="domain" description="Cyclic nucleotide-binding" evidence="1">
    <location>
        <begin position="13"/>
        <end position="111"/>
    </location>
</feature>
<dbReference type="InterPro" id="IPR018490">
    <property type="entry name" value="cNMP-bd_dom_sf"/>
</dbReference>
<accession>U7QL98</accession>
<dbReference type="CDD" id="cd00038">
    <property type="entry name" value="CAP_ED"/>
    <property type="match status" value="1"/>
</dbReference>
<dbReference type="AlphaFoldDB" id="U7QL98"/>
<dbReference type="InterPro" id="IPR014710">
    <property type="entry name" value="RmlC-like_jellyroll"/>
</dbReference>
<dbReference type="Proteomes" id="UP000017127">
    <property type="component" value="Unassembled WGS sequence"/>
</dbReference>
<dbReference type="EMBL" id="AUZM01000015">
    <property type="protein sequence ID" value="ERT08047.1"/>
    <property type="molecule type" value="Genomic_DNA"/>
</dbReference>
<evidence type="ECO:0000259" key="1">
    <source>
        <dbReference type="PROSITE" id="PS50042"/>
    </source>
</evidence>
<dbReference type="InterPro" id="IPR011607">
    <property type="entry name" value="MGS-like_dom"/>
</dbReference>
<protein>
    <submittedName>
        <fullName evidence="3">Cyclic nucleotide-binding domain protein</fullName>
    </submittedName>
</protein>
<dbReference type="GO" id="GO:0005829">
    <property type="term" value="C:cytosol"/>
    <property type="evidence" value="ECO:0007669"/>
    <property type="project" value="TreeGrafter"/>
</dbReference>